<name>A0AAV4S5U6_9ARAC</name>
<organism evidence="1 2">
    <name type="scientific">Caerostris darwini</name>
    <dbReference type="NCBI Taxonomy" id="1538125"/>
    <lineage>
        <taxon>Eukaryota</taxon>
        <taxon>Metazoa</taxon>
        <taxon>Ecdysozoa</taxon>
        <taxon>Arthropoda</taxon>
        <taxon>Chelicerata</taxon>
        <taxon>Arachnida</taxon>
        <taxon>Araneae</taxon>
        <taxon>Araneomorphae</taxon>
        <taxon>Entelegynae</taxon>
        <taxon>Araneoidea</taxon>
        <taxon>Araneidae</taxon>
        <taxon>Caerostris</taxon>
    </lineage>
</organism>
<keyword evidence="2" id="KW-1185">Reference proteome</keyword>
<dbReference type="Proteomes" id="UP001054837">
    <property type="component" value="Unassembled WGS sequence"/>
</dbReference>
<dbReference type="AlphaFoldDB" id="A0AAV4S5U6"/>
<evidence type="ECO:0000313" key="2">
    <source>
        <dbReference type="Proteomes" id="UP001054837"/>
    </source>
</evidence>
<accession>A0AAV4S5U6</accession>
<reference evidence="1 2" key="1">
    <citation type="submission" date="2021-06" db="EMBL/GenBank/DDBJ databases">
        <title>Caerostris darwini draft genome.</title>
        <authorList>
            <person name="Kono N."/>
            <person name="Arakawa K."/>
        </authorList>
    </citation>
    <scope>NUCLEOTIDE SEQUENCE [LARGE SCALE GENOMIC DNA]</scope>
</reference>
<proteinExistence type="predicted"/>
<comment type="caution">
    <text evidence="1">The sequence shown here is derived from an EMBL/GenBank/DDBJ whole genome shotgun (WGS) entry which is preliminary data.</text>
</comment>
<evidence type="ECO:0000313" key="1">
    <source>
        <dbReference type="EMBL" id="GIY27845.1"/>
    </source>
</evidence>
<dbReference type="EMBL" id="BPLQ01007091">
    <property type="protein sequence ID" value="GIY27845.1"/>
    <property type="molecule type" value="Genomic_DNA"/>
</dbReference>
<protein>
    <submittedName>
        <fullName evidence="1">Uncharacterized protein</fullName>
    </submittedName>
</protein>
<sequence length="105" mass="11954">MRIYLQRLFASYSTVTGSLKVHRYQGCLKDLLKGHFLVISWRGAPGVLSILSRPKIRTNASRQSPFDGPDRRRGEGGYHALFRIPSEMRSLGFCCVQRSLDQGPW</sequence>
<gene>
    <name evidence="1" type="ORF">CDAR_515711</name>
</gene>